<dbReference type="EMBL" id="CP000828">
    <property type="protein sequence ID" value="ABW30248.1"/>
    <property type="molecule type" value="Genomic_DNA"/>
</dbReference>
<dbReference type="KEGG" id="amr:AM1_5287"/>
<gene>
    <name evidence="1" type="ordered locus">AM1_5287</name>
</gene>
<keyword evidence="2" id="KW-1185">Reference proteome</keyword>
<dbReference type="Proteomes" id="UP000000268">
    <property type="component" value="Chromosome"/>
</dbReference>
<reference evidence="1 2" key="1">
    <citation type="journal article" date="2008" name="Proc. Natl. Acad. Sci. U.S.A.">
        <title>Niche adaptation and genome expansion in the chlorophyll d-producing cyanobacterium Acaryochloris marina.</title>
        <authorList>
            <person name="Swingley W.D."/>
            <person name="Chen M."/>
            <person name="Cheung P.C."/>
            <person name="Conrad A.L."/>
            <person name="Dejesa L.C."/>
            <person name="Hao J."/>
            <person name="Honchak B.M."/>
            <person name="Karbach L.E."/>
            <person name="Kurdoglu A."/>
            <person name="Lahiri S."/>
            <person name="Mastrian S.D."/>
            <person name="Miyashita H."/>
            <person name="Page L."/>
            <person name="Ramakrishna P."/>
            <person name="Satoh S."/>
            <person name="Sattley W.M."/>
            <person name="Shimada Y."/>
            <person name="Taylor H.L."/>
            <person name="Tomo T."/>
            <person name="Tsuchiya T."/>
            <person name="Wang Z.T."/>
            <person name="Raymond J."/>
            <person name="Mimuro M."/>
            <person name="Blankenship R.E."/>
            <person name="Touchman J.W."/>
        </authorList>
    </citation>
    <scope>NUCLEOTIDE SEQUENCE [LARGE SCALE GENOMIC DNA]</scope>
    <source>
        <strain evidence="2">MBIC 11017</strain>
    </source>
</reference>
<name>B0CAP7_ACAM1</name>
<sequence>MTYFNLIWCRSRSKNTAAQHAELMDNPWKWQDLATYPTL</sequence>
<dbReference type="eggNOG" id="COG1662">
    <property type="taxonomic scope" value="Bacteria"/>
</dbReference>
<dbReference type="HOGENOM" id="CLU_3178830_0_0_3"/>
<organism evidence="1 2">
    <name type="scientific">Acaryochloris marina (strain MBIC 11017)</name>
    <dbReference type="NCBI Taxonomy" id="329726"/>
    <lineage>
        <taxon>Bacteria</taxon>
        <taxon>Bacillati</taxon>
        <taxon>Cyanobacteriota</taxon>
        <taxon>Cyanophyceae</taxon>
        <taxon>Acaryochloridales</taxon>
        <taxon>Acaryochloridaceae</taxon>
        <taxon>Acaryochloris</taxon>
    </lineage>
</organism>
<proteinExistence type="predicted"/>
<protein>
    <submittedName>
        <fullName evidence="1">Uncharacterized protein</fullName>
    </submittedName>
</protein>
<evidence type="ECO:0000313" key="2">
    <source>
        <dbReference type="Proteomes" id="UP000000268"/>
    </source>
</evidence>
<dbReference type="STRING" id="329726.AM1_5287"/>
<accession>B0CAP7</accession>
<evidence type="ECO:0000313" key="1">
    <source>
        <dbReference type="EMBL" id="ABW30248.1"/>
    </source>
</evidence>
<dbReference type="AlphaFoldDB" id="B0CAP7"/>